<dbReference type="Gene3D" id="1.20.1280.50">
    <property type="match status" value="1"/>
</dbReference>
<name>A0A2H3JBL8_WOLCO</name>
<dbReference type="OMA" id="YTSHETH"/>
<evidence type="ECO:0000313" key="1">
    <source>
        <dbReference type="EMBL" id="PCH39586.1"/>
    </source>
</evidence>
<keyword evidence="2" id="KW-1185">Reference proteome</keyword>
<reference evidence="1 2" key="1">
    <citation type="journal article" date="2012" name="Science">
        <title>The Paleozoic origin of enzymatic lignin decomposition reconstructed from 31 fungal genomes.</title>
        <authorList>
            <person name="Floudas D."/>
            <person name="Binder M."/>
            <person name="Riley R."/>
            <person name="Barry K."/>
            <person name="Blanchette R.A."/>
            <person name="Henrissat B."/>
            <person name="Martinez A.T."/>
            <person name="Otillar R."/>
            <person name="Spatafora J.W."/>
            <person name="Yadav J.S."/>
            <person name="Aerts A."/>
            <person name="Benoit I."/>
            <person name="Boyd A."/>
            <person name="Carlson A."/>
            <person name="Copeland A."/>
            <person name="Coutinho P.M."/>
            <person name="de Vries R.P."/>
            <person name="Ferreira P."/>
            <person name="Findley K."/>
            <person name="Foster B."/>
            <person name="Gaskell J."/>
            <person name="Glotzer D."/>
            <person name="Gorecki P."/>
            <person name="Heitman J."/>
            <person name="Hesse C."/>
            <person name="Hori C."/>
            <person name="Igarashi K."/>
            <person name="Jurgens J.A."/>
            <person name="Kallen N."/>
            <person name="Kersten P."/>
            <person name="Kohler A."/>
            <person name="Kuees U."/>
            <person name="Kumar T.K.A."/>
            <person name="Kuo A."/>
            <person name="LaButti K."/>
            <person name="Larrondo L.F."/>
            <person name="Lindquist E."/>
            <person name="Ling A."/>
            <person name="Lombard V."/>
            <person name="Lucas S."/>
            <person name="Lundell T."/>
            <person name="Martin R."/>
            <person name="McLaughlin D.J."/>
            <person name="Morgenstern I."/>
            <person name="Morin E."/>
            <person name="Murat C."/>
            <person name="Nagy L.G."/>
            <person name="Nolan M."/>
            <person name="Ohm R.A."/>
            <person name="Patyshakuliyeva A."/>
            <person name="Rokas A."/>
            <person name="Ruiz-Duenas F.J."/>
            <person name="Sabat G."/>
            <person name="Salamov A."/>
            <person name="Samejima M."/>
            <person name="Schmutz J."/>
            <person name="Slot J.C."/>
            <person name="St John F."/>
            <person name="Stenlid J."/>
            <person name="Sun H."/>
            <person name="Sun S."/>
            <person name="Syed K."/>
            <person name="Tsang A."/>
            <person name="Wiebenga A."/>
            <person name="Young D."/>
            <person name="Pisabarro A."/>
            <person name="Eastwood D.C."/>
            <person name="Martin F."/>
            <person name="Cullen D."/>
            <person name="Grigoriev I.V."/>
            <person name="Hibbett D.S."/>
        </authorList>
    </citation>
    <scope>NUCLEOTIDE SEQUENCE [LARGE SCALE GENOMIC DNA]</scope>
    <source>
        <strain evidence="1 2">MD-104</strain>
    </source>
</reference>
<organism evidence="1 2">
    <name type="scientific">Wolfiporia cocos (strain MD-104)</name>
    <name type="common">Brown rot fungus</name>
    <dbReference type="NCBI Taxonomy" id="742152"/>
    <lineage>
        <taxon>Eukaryota</taxon>
        <taxon>Fungi</taxon>
        <taxon>Dikarya</taxon>
        <taxon>Basidiomycota</taxon>
        <taxon>Agaricomycotina</taxon>
        <taxon>Agaricomycetes</taxon>
        <taxon>Polyporales</taxon>
        <taxon>Phaeolaceae</taxon>
        <taxon>Wolfiporia</taxon>
    </lineage>
</organism>
<sequence>MLDSDIRADIAALREKLERLPVHERRQALEYEVDRRARVVLQLKREINKLSSISVLPSEILEKIFIGHTEITWGRVAWTWERGGCDVPRQDFSLDISQVCSHWRATALNCPALWNNLDLPSSVEWTKELIARAKTLPLIIRLDLDLRPTTPYSIPPILPRISYLGVRAHFDEEFYLHGNDLNNWSGPAPLLERLVLINRSSRRHLAEFPPAAHKLVSSVLRLYSGASSPRLTHLRLRQWPPDWARITSLSTLTHLKIGFPRWSLSPEWSDGCVDFDEFLGTIKCLPLLESLEVEDSFPLRCNPFKRKTLSDDMVTLSRLHSLTMADVTPACVALSSHLTLPTLSALTISAKALDSLKETEVEMMLIRLAHEVGDKVRGMNEVHTMLLSPSSIRASFVTGPSQQPSGVLDLSIWNPPPKYSDWMHMEFLGAISARTVRSLIVSEYCGLEKDTWGAIFRHMPNVTDLQMSSPQPIVFEALKDPNIAVCPSSTGPSEREDERPSGYPCPSLRVLTLGKADFSINSSRPSDGQHGDPRWFSDLIAECLLARQEKDMQLQELRLRNHLNLRGEDIDRLQRAAPVVEWDPNPAGA</sequence>
<dbReference type="STRING" id="742152.A0A2H3JBL8"/>
<dbReference type="OrthoDB" id="3181669at2759"/>
<gene>
    <name evidence="1" type="ORF">WOLCODRAFT_168027</name>
</gene>
<accession>A0A2H3JBL8</accession>
<dbReference type="AlphaFoldDB" id="A0A2H3JBL8"/>
<protein>
    <submittedName>
        <fullName evidence="1">Uncharacterized protein</fullName>
    </submittedName>
</protein>
<dbReference type="EMBL" id="KB468020">
    <property type="protein sequence ID" value="PCH39586.1"/>
    <property type="molecule type" value="Genomic_DNA"/>
</dbReference>
<evidence type="ECO:0000313" key="2">
    <source>
        <dbReference type="Proteomes" id="UP000218811"/>
    </source>
</evidence>
<proteinExistence type="predicted"/>
<dbReference type="Proteomes" id="UP000218811">
    <property type="component" value="Unassembled WGS sequence"/>
</dbReference>